<evidence type="ECO:0000259" key="6">
    <source>
        <dbReference type="SMART" id="SM01403"/>
    </source>
</evidence>
<comment type="caution">
    <text evidence="7">The sequence shown here is derived from an EMBL/GenBank/DDBJ whole genome shotgun (WGS) entry which is preliminary data.</text>
</comment>
<dbReference type="Proteomes" id="UP000318447">
    <property type="component" value="Unassembled WGS sequence"/>
</dbReference>
<feature type="compositionally biased region" description="Polar residues" evidence="5">
    <location>
        <begin position="290"/>
        <end position="301"/>
    </location>
</feature>
<accession>A0A504Y2G2</accession>
<dbReference type="Gene3D" id="3.30.70.600">
    <property type="entry name" value="Ribosomal protein S10 domain"/>
    <property type="match status" value="1"/>
</dbReference>
<dbReference type="AlphaFoldDB" id="A0A504Y2G2"/>
<gene>
    <name evidence="7" type="ORF">CGC21_22040</name>
</gene>
<dbReference type="InterPro" id="IPR058737">
    <property type="entry name" value="DSRM_REH2"/>
</dbReference>
<comment type="similarity">
    <text evidence="1">Belongs to the universal ribosomal protein uS10 family.</text>
</comment>
<feature type="region of interest" description="Disordered" evidence="5">
    <location>
        <begin position="278"/>
        <end position="309"/>
    </location>
</feature>
<dbReference type="Pfam" id="PF26536">
    <property type="entry name" value="DSRM_REH2"/>
    <property type="match status" value="2"/>
</dbReference>
<dbReference type="PANTHER" id="PTHR42260:SF2">
    <property type="entry name" value="DRBM DOMAIN-CONTAINING PROTEIN"/>
    <property type="match status" value="1"/>
</dbReference>
<evidence type="ECO:0000256" key="3">
    <source>
        <dbReference type="ARBA" id="ARBA00023274"/>
    </source>
</evidence>
<dbReference type="VEuPathDB" id="TriTrypDB:LDHU3_28.1370"/>
<reference evidence="8" key="1">
    <citation type="submission" date="2019-02" db="EMBL/GenBank/DDBJ databases">
        <title>FDA dAtabase for Regulatory Grade micrObial Sequences (FDA-ARGOS): Supporting development and validation of Infectious Disease Dx tests.</title>
        <authorList>
            <person name="Duncan R."/>
            <person name="Fisher C."/>
            <person name="Tallon L."/>
            <person name="Sadzewicz L."/>
            <person name="Sengamalay N."/>
            <person name="Ott S."/>
            <person name="Godinez A."/>
            <person name="Nagaraj S."/>
            <person name="Vavikolanu K."/>
            <person name="Nadendla S."/>
            <person name="Aluvathingal J."/>
            <person name="Sichtig H."/>
        </authorList>
    </citation>
    <scope>NUCLEOTIDE SEQUENCE [LARGE SCALE GENOMIC DNA]</scope>
    <source>
        <strain evidence="8">FDAARGOS_361</strain>
    </source>
</reference>
<dbReference type="InterPro" id="IPR005729">
    <property type="entry name" value="Ribosomal_uS10_euk/arc"/>
</dbReference>
<dbReference type="PRINTS" id="PR00971">
    <property type="entry name" value="RIBOSOMALS10"/>
</dbReference>
<dbReference type="HAMAP" id="MF_00508">
    <property type="entry name" value="Ribosomal_uS10"/>
    <property type="match status" value="1"/>
</dbReference>
<dbReference type="VEuPathDB" id="TriTrypDB:LdBPK_281100.1"/>
<dbReference type="PANTHER" id="PTHR42260">
    <property type="entry name" value="DRBM DOMAIN-CONTAINING PROTEIN-RELATED"/>
    <property type="match status" value="1"/>
</dbReference>
<dbReference type="VEuPathDB" id="TriTrypDB:LDHU3_34.5130"/>
<name>A0A504Y2G2_LEIDO</name>
<dbReference type="GO" id="GO:0015935">
    <property type="term" value="C:small ribosomal subunit"/>
    <property type="evidence" value="ECO:0007669"/>
    <property type="project" value="InterPro"/>
</dbReference>
<dbReference type="VEuPathDB" id="TriTrypDB:LDHU3_28.1340"/>
<dbReference type="GO" id="GO:0006412">
    <property type="term" value="P:translation"/>
    <property type="evidence" value="ECO:0007669"/>
    <property type="project" value="InterPro"/>
</dbReference>
<evidence type="ECO:0000313" key="8">
    <source>
        <dbReference type="Proteomes" id="UP000318447"/>
    </source>
</evidence>
<evidence type="ECO:0000256" key="4">
    <source>
        <dbReference type="ARBA" id="ARBA00035162"/>
    </source>
</evidence>
<evidence type="ECO:0000256" key="1">
    <source>
        <dbReference type="ARBA" id="ARBA00007102"/>
    </source>
</evidence>
<dbReference type="VEuPathDB" id="TriTrypDB:LdCL_280015500"/>
<dbReference type="NCBIfam" id="TIGR01046">
    <property type="entry name" value="uS10_euk_arch"/>
    <property type="match status" value="1"/>
</dbReference>
<evidence type="ECO:0000256" key="5">
    <source>
        <dbReference type="SAM" id="MobiDB-lite"/>
    </source>
</evidence>
<dbReference type="FunFam" id="3.30.70.600:FF:000004">
    <property type="entry name" value="30S ribosomal protein S10"/>
    <property type="match status" value="1"/>
</dbReference>
<organism evidence="7 8">
    <name type="scientific">Leishmania donovani</name>
    <dbReference type="NCBI Taxonomy" id="5661"/>
    <lineage>
        <taxon>Eukaryota</taxon>
        <taxon>Discoba</taxon>
        <taxon>Euglenozoa</taxon>
        <taxon>Kinetoplastea</taxon>
        <taxon>Metakinetoplastina</taxon>
        <taxon>Trypanosomatida</taxon>
        <taxon>Trypanosomatidae</taxon>
        <taxon>Leishmaniinae</taxon>
        <taxon>Leishmania</taxon>
    </lineage>
</organism>
<keyword evidence="3" id="KW-0687">Ribonucleoprotein</keyword>
<dbReference type="SUPFAM" id="SSF54999">
    <property type="entry name" value="Ribosomal protein S10"/>
    <property type="match status" value="1"/>
</dbReference>
<dbReference type="VEuPathDB" id="TriTrypDB:LdCL_280015600"/>
<keyword evidence="2 7" id="KW-0689">Ribosomal protein</keyword>
<dbReference type="SMART" id="SM01403">
    <property type="entry name" value="Ribosomal_S10"/>
    <property type="match status" value="1"/>
</dbReference>
<dbReference type="InterPro" id="IPR036838">
    <property type="entry name" value="Ribosomal_uS10_dom_sf"/>
</dbReference>
<evidence type="ECO:0000256" key="2">
    <source>
        <dbReference type="ARBA" id="ARBA00022980"/>
    </source>
</evidence>
<dbReference type="VEuPathDB" id="TriTrypDB:LdBPK_281090.1"/>
<protein>
    <recommendedName>
        <fullName evidence="4">Small ribosomal subunit protein uS10</fullName>
    </recommendedName>
</protein>
<dbReference type="Pfam" id="PF00338">
    <property type="entry name" value="Ribosomal_S10"/>
    <property type="match status" value="1"/>
</dbReference>
<sequence length="1091" mass="121871">MQSSRQYPCRTQTLLHILRLQCREWRRSRALNIVGAPTLSSIFCGRRAAHGGGVMQRSAVLRAAICEAGSSSPPTANSHIAESSRCALVRLSQVDTFSQSRIKNYIQRVSRPLEGCTSMLFGSGGSGRSFGVETNPRLLNAVERAEYADHIGPALVRNVWISSFDIPVDVLVDAKISRQAITVTGLAMEAKLAVLAACMHAERCLDALNIPLFTSEQRQHQRVLQAQAEGRTAPEVTAEPLELSSVHLPLGVFLPAATSAEVIQAAGKTRSFQPLQTSSALTNHGGDGGASTTPGAATQRGSARPGKGLLRRSARRWDIVKPRYGAEWFIRVALDELATLQSTILTHNRPLLDEDDDDELGEMDSVVISANEVQILQPEVVPGGTGSGAAAAAAGSVSNRGYREAQGAHAPSVPKVLAYERMLFSIHSKSARAMVDETEGGAFDLVEDDCESWWHEKETPSSRCLRDPGAVARVSRYLERRTGHDLDSSIQTRAAEEDTNVWQQQPLKVSVKLKTWYTMWLDIPGIPVPAVGKATTQEGARDLCAMHAELLLQWFGLHVYDTPREQAMYYDACLRWGRLIAAEPIDPATVDVKTANLPKPLKEWFRSISKLRARRSERNVVEKLLHLNRMVVHTFRNHLVEVDIIGSLEYKELLSLAGPCLRSFMVAAQHPYESAIFCYVYCKDSQYRSTVYLPLPERYGVRGGYSIASTPESSIILCTLHAVDVLCALDVVPEVCMEQPRWQRMMEVRESLGLIMPSSYLYKKRLERAIPPYQEVWQIMLTDADIFDVAPDLHALNDEAKRLHVRSVFDLSQILFEEFAQYAFGWRIGQRRPGEYLFHYAGPQHYRGAARRIANNFWMELPFDQAVYGRRVALGRCFTRKGAERMVYIHALRIAHALRATPWDTLPLSKLAEELYNNNLAQATSRHQQWKWVCSTLLDCTRVDGATEGPCNDGAGIREAEIMHEFIPWHLITFKMDYPKKNQAAPAEGQTVRLTITSRNAKAVESVTSQLLTRARDEKVTIHGPVRLPTRTLKITTRKTPCGNGTNTWDTFELKIYKRIIDLHAPTEQVKKITSFTMESGVDVSITILDR</sequence>
<evidence type="ECO:0000313" key="7">
    <source>
        <dbReference type="EMBL" id="TPP54249.1"/>
    </source>
</evidence>
<feature type="domain" description="Small ribosomal subunit protein uS10" evidence="6">
    <location>
        <begin position="993"/>
        <end position="1087"/>
    </location>
</feature>
<dbReference type="GO" id="GO:0003735">
    <property type="term" value="F:structural constituent of ribosome"/>
    <property type="evidence" value="ECO:0007669"/>
    <property type="project" value="InterPro"/>
</dbReference>
<dbReference type="InterPro" id="IPR027486">
    <property type="entry name" value="Ribosomal_uS10_dom"/>
</dbReference>
<proteinExistence type="inferred from homology"/>
<dbReference type="InterPro" id="IPR001848">
    <property type="entry name" value="Ribosomal_uS10"/>
</dbReference>
<dbReference type="EMBL" id="RHLC01000012">
    <property type="protein sequence ID" value="TPP54249.1"/>
    <property type="molecule type" value="Genomic_DNA"/>
</dbReference>